<name>A0A4Y2H9B8_ARAVE</name>
<dbReference type="GO" id="GO:0003964">
    <property type="term" value="F:RNA-directed DNA polymerase activity"/>
    <property type="evidence" value="ECO:0007669"/>
    <property type="project" value="UniProtKB-KW"/>
</dbReference>
<dbReference type="Gene3D" id="3.10.10.10">
    <property type="entry name" value="HIV Type 1 Reverse Transcriptase, subunit A, domain 1"/>
    <property type="match status" value="1"/>
</dbReference>
<dbReference type="Proteomes" id="UP000499080">
    <property type="component" value="Unassembled WGS sequence"/>
</dbReference>
<evidence type="ECO:0000256" key="1">
    <source>
        <dbReference type="ARBA" id="ARBA00022670"/>
    </source>
</evidence>
<evidence type="ECO:0000256" key="3">
    <source>
        <dbReference type="ARBA" id="ARBA00022695"/>
    </source>
</evidence>
<dbReference type="PROSITE" id="PS50878">
    <property type="entry name" value="RT_POL"/>
    <property type="match status" value="1"/>
</dbReference>
<comment type="caution">
    <text evidence="9">The sequence shown here is derived from an EMBL/GenBank/DDBJ whole genome shotgun (WGS) entry which is preliminary data.</text>
</comment>
<keyword evidence="4" id="KW-0540">Nuclease</keyword>
<organism evidence="9 10">
    <name type="scientific">Araneus ventricosus</name>
    <name type="common">Orbweaver spider</name>
    <name type="synonym">Epeira ventricosa</name>
    <dbReference type="NCBI Taxonomy" id="182803"/>
    <lineage>
        <taxon>Eukaryota</taxon>
        <taxon>Metazoa</taxon>
        <taxon>Ecdysozoa</taxon>
        <taxon>Arthropoda</taxon>
        <taxon>Chelicerata</taxon>
        <taxon>Arachnida</taxon>
        <taxon>Araneae</taxon>
        <taxon>Araneomorphae</taxon>
        <taxon>Entelegynae</taxon>
        <taxon>Araneoidea</taxon>
        <taxon>Araneidae</taxon>
        <taxon>Araneus</taxon>
    </lineage>
</organism>
<evidence type="ECO:0000256" key="4">
    <source>
        <dbReference type="ARBA" id="ARBA00022722"/>
    </source>
</evidence>
<evidence type="ECO:0000313" key="10">
    <source>
        <dbReference type="Proteomes" id="UP000499080"/>
    </source>
</evidence>
<sequence>MKIARDLLYEVGKANFISVLDLTKGYWQIPMKEEARHFTAFVTHSGHFQWKVLPFGMKNADSTFQRSMDKALAPHREYCRSYIDDVAIYSQSWRDHLLHIDSVFRSLREVGLTVNLEKCSFGQNQVKFLGHIVGSGQHSPDPEKAEVLRNLSRPSTKKELRSFLGRATIEIISRISQKLFCL</sequence>
<evidence type="ECO:0000256" key="2">
    <source>
        <dbReference type="ARBA" id="ARBA00022679"/>
    </source>
</evidence>
<reference evidence="9 10" key="1">
    <citation type="journal article" date="2019" name="Sci. Rep.">
        <title>Orb-weaving spider Araneus ventricosus genome elucidates the spidroin gene catalogue.</title>
        <authorList>
            <person name="Kono N."/>
            <person name="Nakamura H."/>
            <person name="Ohtoshi R."/>
            <person name="Moran D.A.P."/>
            <person name="Shinohara A."/>
            <person name="Yoshida Y."/>
            <person name="Fujiwara M."/>
            <person name="Mori M."/>
            <person name="Tomita M."/>
            <person name="Arakawa K."/>
        </authorList>
    </citation>
    <scope>NUCLEOTIDE SEQUENCE [LARGE SCALE GENOMIC DNA]</scope>
</reference>
<proteinExistence type="predicted"/>
<evidence type="ECO:0000256" key="5">
    <source>
        <dbReference type="ARBA" id="ARBA00022759"/>
    </source>
</evidence>
<evidence type="ECO:0000256" key="6">
    <source>
        <dbReference type="ARBA" id="ARBA00022801"/>
    </source>
</evidence>
<dbReference type="GO" id="GO:0008233">
    <property type="term" value="F:peptidase activity"/>
    <property type="evidence" value="ECO:0007669"/>
    <property type="project" value="UniProtKB-KW"/>
</dbReference>
<dbReference type="AlphaFoldDB" id="A0A4Y2H9B8"/>
<protein>
    <submittedName>
        <fullName evidence="9">Retrovirus-related Pol polyprotein from transposon 297</fullName>
    </submittedName>
</protein>
<accession>A0A4Y2H9B8</accession>
<dbReference type="PANTHER" id="PTHR33064:SF29">
    <property type="entry name" value="PEPTIDASE A2 DOMAIN-CONTAINING PROTEIN-RELATED"/>
    <property type="match status" value="1"/>
</dbReference>
<keyword evidence="10" id="KW-1185">Reference proteome</keyword>
<keyword evidence="7" id="KW-0695">RNA-directed DNA polymerase</keyword>
<dbReference type="GO" id="GO:0004519">
    <property type="term" value="F:endonuclease activity"/>
    <property type="evidence" value="ECO:0007669"/>
    <property type="project" value="UniProtKB-KW"/>
</dbReference>
<gene>
    <name evidence="9" type="primary">pol_3437</name>
    <name evidence="9" type="ORF">AVEN_70769_1</name>
</gene>
<dbReference type="Pfam" id="PF00078">
    <property type="entry name" value="RVT_1"/>
    <property type="match status" value="1"/>
</dbReference>
<dbReference type="InterPro" id="IPR043128">
    <property type="entry name" value="Rev_trsase/Diguanyl_cyclase"/>
</dbReference>
<dbReference type="FunFam" id="3.10.10.10:FF:000007">
    <property type="entry name" value="Retrovirus-related Pol polyprotein from transposon 17.6-like Protein"/>
    <property type="match status" value="1"/>
</dbReference>
<dbReference type="InterPro" id="IPR043502">
    <property type="entry name" value="DNA/RNA_pol_sf"/>
</dbReference>
<dbReference type="SUPFAM" id="SSF56672">
    <property type="entry name" value="DNA/RNA polymerases"/>
    <property type="match status" value="1"/>
</dbReference>
<dbReference type="GO" id="GO:0006508">
    <property type="term" value="P:proteolysis"/>
    <property type="evidence" value="ECO:0007669"/>
    <property type="project" value="UniProtKB-KW"/>
</dbReference>
<evidence type="ECO:0000313" key="9">
    <source>
        <dbReference type="EMBL" id="GBM61408.1"/>
    </source>
</evidence>
<dbReference type="InterPro" id="IPR051320">
    <property type="entry name" value="Viral_Replic_Matur_Polypro"/>
</dbReference>
<evidence type="ECO:0000259" key="8">
    <source>
        <dbReference type="PROSITE" id="PS50878"/>
    </source>
</evidence>
<dbReference type="CDD" id="cd01647">
    <property type="entry name" value="RT_LTR"/>
    <property type="match status" value="1"/>
</dbReference>
<evidence type="ECO:0000256" key="7">
    <source>
        <dbReference type="ARBA" id="ARBA00022918"/>
    </source>
</evidence>
<dbReference type="OrthoDB" id="10000497at2759"/>
<dbReference type="EMBL" id="BGPR01001766">
    <property type="protein sequence ID" value="GBM61408.1"/>
    <property type="molecule type" value="Genomic_DNA"/>
</dbReference>
<dbReference type="InterPro" id="IPR000477">
    <property type="entry name" value="RT_dom"/>
</dbReference>
<dbReference type="Gene3D" id="3.30.70.270">
    <property type="match status" value="1"/>
</dbReference>
<keyword evidence="3" id="KW-0548">Nucleotidyltransferase</keyword>
<keyword evidence="5" id="KW-0255">Endonuclease</keyword>
<keyword evidence="2" id="KW-0808">Transferase</keyword>
<keyword evidence="6" id="KW-0378">Hydrolase</keyword>
<feature type="domain" description="Reverse transcriptase" evidence="8">
    <location>
        <begin position="1"/>
        <end position="133"/>
    </location>
</feature>
<dbReference type="PANTHER" id="PTHR33064">
    <property type="entry name" value="POL PROTEIN"/>
    <property type="match status" value="1"/>
</dbReference>
<keyword evidence="1" id="KW-0645">Protease</keyword>